<keyword evidence="3" id="KW-1185">Reference proteome</keyword>
<keyword evidence="1" id="KW-0472">Membrane</keyword>
<organism evidence="2 3">
    <name type="scientific">Trametes cubensis</name>
    <dbReference type="NCBI Taxonomy" id="1111947"/>
    <lineage>
        <taxon>Eukaryota</taxon>
        <taxon>Fungi</taxon>
        <taxon>Dikarya</taxon>
        <taxon>Basidiomycota</taxon>
        <taxon>Agaricomycotina</taxon>
        <taxon>Agaricomycetes</taxon>
        <taxon>Polyporales</taxon>
        <taxon>Polyporaceae</taxon>
        <taxon>Trametes</taxon>
    </lineage>
</organism>
<feature type="transmembrane region" description="Helical" evidence="1">
    <location>
        <begin position="6"/>
        <end position="26"/>
    </location>
</feature>
<protein>
    <submittedName>
        <fullName evidence="2">Uncharacterized protein</fullName>
    </submittedName>
</protein>
<keyword evidence="1" id="KW-0812">Transmembrane</keyword>
<keyword evidence="1" id="KW-1133">Transmembrane helix</keyword>
<sequence length="227" mass="25005">MPEYQLHVAIALAIACATSLGLLVLAGPKDRKDALPTTSDGQEGLARDPFDVTTPEDFVDGIPVDEQRFWTKMRLRKLVMAILAIAILAIQTVSLGWSIIEEDDLNILVYSLHAVFALYTVVIALRAVNQTYSRHAHSVIHLSALTFLATFLLTATAILPSKPMPIISVFRSSSVPLALWYTVYALYVICMAIAITTPRGPPLHFPADKIYSQKTVVIRILEMQDAC</sequence>
<evidence type="ECO:0000256" key="1">
    <source>
        <dbReference type="SAM" id="Phobius"/>
    </source>
</evidence>
<comment type="caution">
    <text evidence="2">The sequence shown here is derived from an EMBL/GenBank/DDBJ whole genome shotgun (WGS) entry which is preliminary data.</text>
</comment>
<dbReference type="EMBL" id="JAPEVG010000629">
    <property type="protein sequence ID" value="KAJ8456821.1"/>
    <property type="molecule type" value="Genomic_DNA"/>
</dbReference>
<gene>
    <name evidence="2" type="ORF">ONZ51_g11901</name>
</gene>
<dbReference type="Proteomes" id="UP001215151">
    <property type="component" value="Unassembled WGS sequence"/>
</dbReference>
<evidence type="ECO:0000313" key="3">
    <source>
        <dbReference type="Proteomes" id="UP001215151"/>
    </source>
</evidence>
<feature type="transmembrane region" description="Helical" evidence="1">
    <location>
        <begin position="106"/>
        <end position="127"/>
    </location>
</feature>
<proteinExistence type="predicted"/>
<evidence type="ECO:0000313" key="2">
    <source>
        <dbReference type="EMBL" id="KAJ8456821.1"/>
    </source>
</evidence>
<accession>A0AAD7X525</accession>
<feature type="transmembrane region" description="Helical" evidence="1">
    <location>
        <begin position="178"/>
        <end position="196"/>
    </location>
</feature>
<feature type="transmembrane region" description="Helical" evidence="1">
    <location>
        <begin position="78"/>
        <end position="100"/>
    </location>
</feature>
<feature type="transmembrane region" description="Helical" evidence="1">
    <location>
        <begin position="139"/>
        <end position="158"/>
    </location>
</feature>
<reference evidence="2" key="1">
    <citation type="submission" date="2022-11" db="EMBL/GenBank/DDBJ databases">
        <title>Genome Sequence of Cubamyces cubensis.</title>
        <authorList>
            <person name="Buettner E."/>
        </authorList>
    </citation>
    <scope>NUCLEOTIDE SEQUENCE</scope>
    <source>
        <strain evidence="2">MPL-01</strain>
    </source>
</reference>
<dbReference type="AlphaFoldDB" id="A0AAD7X525"/>
<name>A0AAD7X525_9APHY</name>